<feature type="non-terminal residue" evidence="2">
    <location>
        <position position="279"/>
    </location>
</feature>
<reference evidence="2" key="1">
    <citation type="submission" date="2023-06" db="EMBL/GenBank/DDBJ databases">
        <title>Genome-scale phylogeny and comparative genomics of the fungal order Sordariales.</title>
        <authorList>
            <consortium name="Lawrence Berkeley National Laboratory"/>
            <person name="Hensen N."/>
            <person name="Bonometti L."/>
            <person name="Westerberg I."/>
            <person name="Brannstrom I.O."/>
            <person name="Guillou S."/>
            <person name="Cros-Aarteil S."/>
            <person name="Calhoun S."/>
            <person name="Haridas S."/>
            <person name="Kuo A."/>
            <person name="Mondo S."/>
            <person name="Pangilinan J."/>
            <person name="Riley R."/>
            <person name="Labutti K."/>
            <person name="Andreopoulos B."/>
            <person name="Lipzen A."/>
            <person name="Chen C."/>
            <person name="Yanf M."/>
            <person name="Daum C."/>
            <person name="Ng V."/>
            <person name="Clum A."/>
            <person name="Steindorff A."/>
            <person name="Ohm R."/>
            <person name="Martin F."/>
            <person name="Silar P."/>
            <person name="Natvig D."/>
            <person name="Lalanne C."/>
            <person name="Gautier V."/>
            <person name="Ament-Velasquez S.L."/>
            <person name="Kruys A."/>
            <person name="Hutchinson M.I."/>
            <person name="Powell A.J."/>
            <person name="Barry K."/>
            <person name="Miller A.N."/>
            <person name="Grigoriev I.V."/>
            <person name="Debuchy R."/>
            <person name="Gladieux P."/>
            <person name="Thoren M.H."/>
            <person name="Johannesson H."/>
        </authorList>
    </citation>
    <scope>NUCLEOTIDE SEQUENCE</scope>
    <source>
        <strain evidence="2">SMH2532-1</strain>
    </source>
</reference>
<organism evidence="2 3">
    <name type="scientific">Cercophora newfieldiana</name>
    <dbReference type="NCBI Taxonomy" id="92897"/>
    <lineage>
        <taxon>Eukaryota</taxon>
        <taxon>Fungi</taxon>
        <taxon>Dikarya</taxon>
        <taxon>Ascomycota</taxon>
        <taxon>Pezizomycotina</taxon>
        <taxon>Sordariomycetes</taxon>
        <taxon>Sordariomycetidae</taxon>
        <taxon>Sordariales</taxon>
        <taxon>Lasiosphaeriaceae</taxon>
        <taxon>Cercophora</taxon>
    </lineage>
</organism>
<feature type="non-terminal residue" evidence="2">
    <location>
        <position position="1"/>
    </location>
</feature>
<name>A0AA39XRM2_9PEZI</name>
<dbReference type="Proteomes" id="UP001174936">
    <property type="component" value="Unassembled WGS sequence"/>
</dbReference>
<feature type="domain" description="Heterokaryon incompatibility" evidence="1">
    <location>
        <begin position="82"/>
        <end position="180"/>
    </location>
</feature>
<gene>
    <name evidence="2" type="ORF">B0T16DRAFT_517603</name>
</gene>
<accession>A0AA39XRM2</accession>
<comment type="caution">
    <text evidence="2">The sequence shown here is derived from an EMBL/GenBank/DDBJ whole genome shotgun (WGS) entry which is preliminary data.</text>
</comment>
<proteinExistence type="predicted"/>
<sequence>CPPSLSQFLPLGHELPGSTSSEESLSWAKDQLRTCIKSHPNCKATSASFFPARVLDIACDNQGGSGVRLLTPQEDDRLGETYVCLSHCWGNKPFLRTISTNLEDHKKGIAWDELPPNFQDAIGFTRRLGLRYIWIDSLCIVQDDKEDWRRESARMASIFEHAFLVLSATKAADAYQGIYADFPEACKTHTIRIPRSMGRTGTKTWIFQERLLSTRVLHFGPEELAWECLEAFTCQCGSMPGLSDILPAISGLAKHFQKARKSAYVAGLWRDDMPRTLLW</sequence>
<dbReference type="AlphaFoldDB" id="A0AA39XRM2"/>
<dbReference type="PANTHER" id="PTHR33112">
    <property type="entry name" value="DOMAIN PROTEIN, PUTATIVE-RELATED"/>
    <property type="match status" value="1"/>
</dbReference>
<protein>
    <submittedName>
        <fullName evidence="2">Heterokaryon incompatibility protein-domain-containing protein</fullName>
    </submittedName>
</protein>
<evidence type="ECO:0000313" key="3">
    <source>
        <dbReference type="Proteomes" id="UP001174936"/>
    </source>
</evidence>
<dbReference type="InterPro" id="IPR010730">
    <property type="entry name" value="HET"/>
</dbReference>
<evidence type="ECO:0000313" key="2">
    <source>
        <dbReference type="EMBL" id="KAK0638958.1"/>
    </source>
</evidence>
<evidence type="ECO:0000259" key="1">
    <source>
        <dbReference type="Pfam" id="PF06985"/>
    </source>
</evidence>
<dbReference type="PANTHER" id="PTHR33112:SF13">
    <property type="entry name" value="HETEROKARYON INCOMPATIBILITY DOMAIN-CONTAINING PROTEIN"/>
    <property type="match status" value="1"/>
</dbReference>
<keyword evidence="3" id="KW-1185">Reference proteome</keyword>
<dbReference type="Pfam" id="PF06985">
    <property type="entry name" value="HET"/>
    <property type="match status" value="1"/>
</dbReference>
<dbReference type="EMBL" id="JAULSV010000007">
    <property type="protein sequence ID" value="KAK0638958.1"/>
    <property type="molecule type" value="Genomic_DNA"/>
</dbReference>